<sequence>MGIVSIIIPNVTELIGHLVFQLIVGITVGVIEVGGNVKILNMWKKDGGPHMQALSFVWTAAAAVVPLMLVPFLSSKHDNLNCKYNATDCNSTVTENATMNTFNQTAEDAELIKEFNDFEHQTQIWIPYSLLGVSLIISGLVALIFGVKQMLRNRSRKTPIAEEKNTETTVELIKHNDSDKTEKYYKIACVILGCLLLFIFYGFSDTTWQYWVTFVMFSDLKLSKKSGVFMLSAMNVSFAITNFLGIFIAAKVKPFKILIVLTSLLATGNIIHLLFANSSLTMLWIGAIVETIGFGCIYATVFNYLQRRVGITNTIGSFLVFAAWFANAMGYSVLIGHYIERYPMTLIYTNLMSIAVIFLCLMGLLYFERKLKNIAKCKYNAVSKSTNQNLLHFKQNVET</sequence>
<comment type="caution">
    <text evidence="5">The sequence shown here is derived from an EMBL/GenBank/DDBJ whole genome shotgun (WGS) entry which is preliminary data.</text>
</comment>
<keyword evidence="2 4" id="KW-1133">Transmembrane helix</keyword>
<feature type="transmembrane region" description="Helical" evidence="4">
    <location>
        <begin position="282"/>
        <end position="305"/>
    </location>
</feature>
<proteinExistence type="predicted"/>
<dbReference type="PANTHER" id="PTHR23121:SF9">
    <property type="entry name" value="SODIUM-DEPENDENT GLUCOSE TRANSPORTER 1"/>
    <property type="match status" value="1"/>
</dbReference>
<evidence type="ECO:0000256" key="4">
    <source>
        <dbReference type="SAM" id="Phobius"/>
    </source>
</evidence>
<dbReference type="SUPFAM" id="SSF103473">
    <property type="entry name" value="MFS general substrate transporter"/>
    <property type="match status" value="1"/>
</dbReference>
<protein>
    <submittedName>
        <fullName evidence="5">Sodium-dependent glucose transporter 1-like protein</fullName>
    </submittedName>
</protein>
<dbReference type="Gene3D" id="1.20.1250.20">
    <property type="entry name" value="MFS general substrate transporter like domains"/>
    <property type="match status" value="1"/>
</dbReference>
<evidence type="ECO:0000256" key="2">
    <source>
        <dbReference type="ARBA" id="ARBA00022989"/>
    </source>
</evidence>
<accession>A0A443SEZ1</accession>
<feature type="transmembrane region" description="Helical" evidence="4">
    <location>
        <begin position="317"/>
        <end position="339"/>
    </location>
</feature>
<feature type="transmembrane region" description="Helical" evidence="4">
    <location>
        <begin position="125"/>
        <end position="147"/>
    </location>
</feature>
<keyword evidence="5" id="KW-0813">Transport</keyword>
<gene>
    <name evidence="5" type="ORF">B4U80_13011</name>
</gene>
<keyword evidence="1 4" id="KW-0812">Transmembrane</keyword>
<dbReference type="OrthoDB" id="6514433at2759"/>
<keyword evidence="3 4" id="KW-0472">Membrane</keyword>
<evidence type="ECO:0000313" key="5">
    <source>
        <dbReference type="EMBL" id="RWS26088.1"/>
    </source>
</evidence>
<feature type="transmembrane region" description="Helical" evidence="4">
    <location>
        <begin position="257"/>
        <end position="276"/>
    </location>
</feature>
<dbReference type="VEuPathDB" id="VectorBase:LDEU005952"/>
<dbReference type="EMBL" id="NCKV01003078">
    <property type="protein sequence ID" value="RWS26088.1"/>
    <property type="molecule type" value="Genomic_DNA"/>
</dbReference>
<dbReference type="GO" id="GO:0022857">
    <property type="term" value="F:transmembrane transporter activity"/>
    <property type="evidence" value="ECO:0007669"/>
    <property type="project" value="InterPro"/>
</dbReference>
<keyword evidence="6" id="KW-1185">Reference proteome</keyword>
<dbReference type="AlphaFoldDB" id="A0A443SEZ1"/>
<evidence type="ECO:0000313" key="6">
    <source>
        <dbReference type="Proteomes" id="UP000288716"/>
    </source>
</evidence>
<dbReference type="Proteomes" id="UP000288716">
    <property type="component" value="Unassembled WGS sequence"/>
</dbReference>
<feature type="transmembrane region" description="Helical" evidence="4">
    <location>
        <begin position="14"/>
        <end position="33"/>
    </location>
</feature>
<feature type="transmembrane region" description="Helical" evidence="4">
    <location>
        <begin position="184"/>
        <end position="203"/>
    </location>
</feature>
<dbReference type="InterPro" id="IPR011701">
    <property type="entry name" value="MFS"/>
</dbReference>
<keyword evidence="5" id="KW-0762">Sugar transport</keyword>
<dbReference type="STRING" id="299467.A0A443SEZ1"/>
<organism evidence="5 6">
    <name type="scientific">Leptotrombidium deliense</name>
    <dbReference type="NCBI Taxonomy" id="299467"/>
    <lineage>
        <taxon>Eukaryota</taxon>
        <taxon>Metazoa</taxon>
        <taxon>Ecdysozoa</taxon>
        <taxon>Arthropoda</taxon>
        <taxon>Chelicerata</taxon>
        <taxon>Arachnida</taxon>
        <taxon>Acari</taxon>
        <taxon>Acariformes</taxon>
        <taxon>Trombidiformes</taxon>
        <taxon>Prostigmata</taxon>
        <taxon>Anystina</taxon>
        <taxon>Parasitengona</taxon>
        <taxon>Trombiculoidea</taxon>
        <taxon>Trombiculidae</taxon>
        <taxon>Leptotrombidium</taxon>
    </lineage>
</organism>
<name>A0A443SEZ1_9ACAR</name>
<evidence type="ECO:0000256" key="1">
    <source>
        <dbReference type="ARBA" id="ARBA00022692"/>
    </source>
</evidence>
<feature type="transmembrane region" description="Helical" evidence="4">
    <location>
        <begin position="53"/>
        <end position="73"/>
    </location>
</feature>
<reference evidence="5 6" key="1">
    <citation type="journal article" date="2018" name="Gigascience">
        <title>Genomes of trombidid mites reveal novel predicted allergens and laterally-transferred genes associated with secondary metabolism.</title>
        <authorList>
            <person name="Dong X."/>
            <person name="Chaisiri K."/>
            <person name="Xia D."/>
            <person name="Armstrong S.D."/>
            <person name="Fang Y."/>
            <person name="Donnelly M.J."/>
            <person name="Kadowaki T."/>
            <person name="McGarry J.W."/>
            <person name="Darby A.C."/>
            <person name="Makepeace B.L."/>
        </authorList>
    </citation>
    <scope>NUCLEOTIDE SEQUENCE [LARGE SCALE GENOMIC DNA]</scope>
    <source>
        <strain evidence="5">UoL-UT</strain>
    </source>
</reference>
<dbReference type="InterPro" id="IPR036259">
    <property type="entry name" value="MFS_trans_sf"/>
</dbReference>
<feature type="transmembrane region" description="Helical" evidence="4">
    <location>
        <begin position="228"/>
        <end position="250"/>
    </location>
</feature>
<feature type="transmembrane region" description="Helical" evidence="4">
    <location>
        <begin position="345"/>
        <end position="367"/>
    </location>
</feature>
<evidence type="ECO:0000256" key="3">
    <source>
        <dbReference type="ARBA" id="ARBA00023136"/>
    </source>
</evidence>
<dbReference type="Pfam" id="PF07690">
    <property type="entry name" value="MFS_1"/>
    <property type="match status" value="1"/>
</dbReference>
<dbReference type="PANTHER" id="PTHR23121">
    <property type="entry name" value="SODIUM-DEPENDENT GLUCOSE TRANSPORTER 1"/>
    <property type="match status" value="1"/>
</dbReference>